<dbReference type="InterPro" id="IPR001900">
    <property type="entry name" value="RNase_II/R"/>
</dbReference>
<dbReference type="GO" id="GO:0004540">
    <property type="term" value="F:RNA nuclease activity"/>
    <property type="evidence" value="ECO:0007669"/>
    <property type="project" value="InterPro"/>
</dbReference>
<dbReference type="EMBL" id="RQZG01000005">
    <property type="protein sequence ID" value="RRD05819.1"/>
    <property type="molecule type" value="Genomic_DNA"/>
</dbReference>
<dbReference type="GO" id="GO:0003723">
    <property type="term" value="F:RNA binding"/>
    <property type="evidence" value="ECO:0007669"/>
    <property type="project" value="InterPro"/>
</dbReference>
<dbReference type="InterPro" id="IPR040596">
    <property type="entry name" value="RNase_II_C_S1"/>
</dbReference>
<accession>A0A3P1T8Y0</accession>
<dbReference type="GO" id="GO:0006402">
    <property type="term" value="P:mRNA catabolic process"/>
    <property type="evidence" value="ECO:0007669"/>
    <property type="project" value="TreeGrafter"/>
</dbReference>
<evidence type="ECO:0000313" key="3">
    <source>
        <dbReference type="Proteomes" id="UP000280819"/>
    </source>
</evidence>
<dbReference type="InterPro" id="IPR012340">
    <property type="entry name" value="NA-bd_OB-fold"/>
</dbReference>
<protein>
    <submittedName>
        <fullName evidence="2">RNB domain-containing ribonuclease</fullName>
    </submittedName>
</protein>
<sequence length="479" mass="52656">MPRRAIRLGEVPSEVAEGIQRLRHRLELPSGFPVEVLEEAASLRDGTPSFPRHEDRTDIEFVTVDPATSKDLDQAVCIERSGSGYRVHYAIADVAAWITPGSALDKEARLRGETLYAPGARVPLHPSDLSEDAGSLLADGRARPVILWTHELDADAVATAVTVSRAMVRSRAKLSYEEVARDLERGQAHPSIALLPRVGERRLRLEQARGGVSLNLPDQEIVAENGTWRTEFRTLLPVEDFNAQISLMTGMAAAQLMVQAGVGVLRTLPEAGERDISRLRWTARTLRVPWPKGMSYPEFVRNLDPADPRQLAVLVRCTSLFRGAGYVSFHEGRPEGDLGHAALATEYTHVTAPLRRLVDRFTSEISVCLAQGEEIPDWVTQALPELPEVMSVSGRRARAWERGVVDLAEALVLRSRVGEAFDAVLTDVSPRTGLGTFQIADPAVEARLPAEGRKPGSTLRVRVDEVDLVEGTVRFSHPQ</sequence>
<reference evidence="2 3" key="1">
    <citation type="submission" date="2018-11" db="EMBL/GenBank/DDBJ databases">
        <title>Genomes From Bacteria Associated with the Canine Oral Cavity: a Test Case for Automated Genome-Based Taxonomic Assignment.</title>
        <authorList>
            <person name="Coil D.A."/>
            <person name="Jospin G."/>
            <person name="Darling A.E."/>
            <person name="Wallis C."/>
            <person name="Davis I.J."/>
            <person name="Harris S."/>
            <person name="Eisen J.A."/>
            <person name="Holcombe L.J."/>
            <person name="O'Flynn C."/>
        </authorList>
    </citation>
    <scope>NUCLEOTIDE SEQUENCE [LARGE SCALE GENOMIC DNA]</scope>
    <source>
        <strain evidence="2 3">OH887_COT-365</strain>
    </source>
</reference>
<dbReference type="OrthoDB" id="5800376at2"/>
<dbReference type="Pfam" id="PF00773">
    <property type="entry name" value="RNB"/>
    <property type="match status" value="1"/>
</dbReference>
<dbReference type="SUPFAM" id="SSF50249">
    <property type="entry name" value="Nucleic acid-binding proteins"/>
    <property type="match status" value="1"/>
</dbReference>
<dbReference type="Pfam" id="PF18614">
    <property type="entry name" value="RNase_II_C_S1"/>
    <property type="match status" value="1"/>
</dbReference>
<dbReference type="PANTHER" id="PTHR23355">
    <property type="entry name" value="RIBONUCLEASE"/>
    <property type="match status" value="1"/>
</dbReference>
<dbReference type="RefSeq" id="WP_124844054.1">
    <property type="nucleotide sequence ID" value="NZ_RQZG01000005.1"/>
</dbReference>
<evidence type="ECO:0000313" key="2">
    <source>
        <dbReference type="EMBL" id="RRD05819.1"/>
    </source>
</evidence>
<dbReference type="PANTHER" id="PTHR23355:SF9">
    <property type="entry name" value="DIS3-LIKE EXONUCLEASE 2"/>
    <property type="match status" value="1"/>
</dbReference>
<gene>
    <name evidence="2" type="ORF">EII34_06320</name>
</gene>
<organism evidence="2 3">
    <name type="scientific">Arachnia propionica</name>
    <dbReference type="NCBI Taxonomy" id="1750"/>
    <lineage>
        <taxon>Bacteria</taxon>
        <taxon>Bacillati</taxon>
        <taxon>Actinomycetota</taxon>
        <taxon>Actinomycetes</taxon>
        <taxon>Propionibacteriales</taxon>
        <taxon>Propionibacteriaceae</taxon>
        <taxon>Arachnia</taxon>
    </lineage>
</organism>
<name>A0A3P1T8Y0_9ACTN</name>
<feature type="domain" description="RNB" evidence="1">
    <location>
        <begin position="53"/>
        <end position="372"/>
    </location>
</feature>
<dbReference type="AlphaFoldDB" id="A0A3P1T8Y0"/>
<dbReference type="InterPro" id="IPR050180">
    <property type="entry name" value="RNR_Ribonuclease"/>
</dbReference>
<evidence type="ECO:0000259" key="1">
    <source>
        <dbReference type="SMART" id="SM00955"/>
    </source>
</evidence>
<dbReference type="SMART" id="SM00955">
    <property type="entry name" value="RNB"/>
    <property type="match status" value="1"/>
</dbReference>
<comment type="caution">
    <text evidence="2">The sequence shown here is derived from an EMBL/GenBank/DDBJ whole genome shotgun (WGS) entry which is preliminary data.</text>
</comment>
<dbReference type="Proteomes" id="UP000280819">
    <property type="component" value="Unassembled WGS sequence"/>
</dbReference>
<proteinExistence type="predicted"/>